<gene>
    <name evidence="1" type="ORF">DM484_00250</name>
</gene>
<accession>A0A2W4RUA8</accession>
<dbReference type="EMBL" id="QJPH01000033">
    <property type="protein sequence ID" value="PZN87575.1"/>
    <property type="molecule type" value="Genomic_DNA"/>
</dbReference>
<evidence type="ECO:0008006" key="3">
    <source>
        <dbReference type="Google" id="ProtNLM"/>
    </source>
</evidence>
<protein>
    <recommendedName>
        <fullName evidence="3">HTH merR-type domain-containing protein</fullName>
    </recommendedName>
</protein>
<evidence type="ECO:0000313" key="2">
    <source>
        <dbReference type="Proteomes" id="UP000249396"/>
    </source>
</evidence>
<dbReference type="AlphaFoldDB" id="A0A2W4RUA8"/>
<name>A0A2W4RUA8_9GAMM</name>
<sequence>MRLVPTIQFTQEQARAITGVSSQALRHWRKLVPYLAKKSGKAARFGFVDLVGIAAIQQIVDNIGVSVGSVQVGIESMLRILAVTRPSELQNTVLVIGVDRAELRRMDELAGLRQSAPVLLVPCNPLLEKMHGYVLPDLTIASTEPTFPTASGIEMKP</sequence>
<dbReference type="Proteomes" id="UP000249396">
    <property type="component" value="Unassembled WGS sequence"/>
</dbReference>
<reference evidence="1 2" key="1">
    <citation type="journal article" date="2018" name="Aquat. Microb. Ecol.">
        <title>Gammaproteobacterial methanotrophs dominate.</title>
        <authorList>
            <person name="Rissanen A.J."/>
            <person name="Saarenheimo J."/>
            <person name="Tiirola M."/>
            <person name="Peura S."/>
            <person name="Aalto S.L."/>
            <person name="Karvinen A."/>
            <person name="Nykanen H."/>
        </authorList>
    </citation>
    <scope>NUCLEOTIDE SEQUENCE [LARGE SCALE GENOMIC DNA]</scope>
    <source>
        <strain evidence="1">AMbin10</strain>
    </source>
</reference>
<evidence type="ECO:0000313" key="1">
    <source>
        <dbReference type="EMBL" id="PZN87575.1"/>
    </source>
</evidence>
<comment type="caution">
    <text evidence="1">The sequence shown here is derived from an EMBL/GenBank/DDBJ whole genome shotgun (WGS) entry which is preliminary data.</text>
</comment>
<proteinExistence type="predicted"/>
<organism evidence="1 2">
    <name type="scientific">Candidatus Methylumidiphilus alinenensis</name>
    <dbReference type="NCBI Taxonomy" id="2202197"/>
    <lineage>
        <taxon>Bacteria</taxon>
        <taxon>Pseudomonadati</taxon>
        <taxon>Pseudomonadota</taxon>
        <taxon>Gammaproteobacteria</taxon>
        <taxon>Methylococcales</taxon>
        <taxon>Candidatus Methylumidiphilus</taxon>
    </lineage>
</organism>